<dbReference type="Proteomes" id="UP000464657">
    <property type="component" value="Chromosome"/>
</dbReference>
<dbReference type="KEGG" id="kan:IMCC3317_34330"/>
<sequence>MKHLFIYFCIGFAILSCTHEIAQSTSISVLADKTHAVIPAPSIGDFHYVFDGKHNVNMAIEFSYQIIGNTDINKRRSLSLPAYSILGNTLLRKTEMDSFFATIDTLFHREQTKEFEYKQSHIFIPLVQRLKAMQQSQASEKVILLYSDLVEHSPLYNGYSTSHKRSMDKDYDTIVDLFQSHLTLDDYSGITLYIIYYPTSTLENQLFSDFCKIYKSVFKDTGLKIRIGMDNNITSSHE</sequence>
<organism evidence="1 2">
    <name type="scientific">Kordia antarctica</name>
    <dbReference type="NCBI Taxonomy" id="1218801"/>
    <lineage>
        <taxon>Bacteria</taxon>
        <taxon>Pseudomonadati</taxon>
        <taxon>Bacteroidota</taxon>
        <taxon>Flavobacteriia</taxon>
        <taxon>Flavobacteriales</taxon>
        <taxon>Flavobacteriaceae</taxon>
        <taxon>Kordia</taxon>
    </lineage>
</organism>
<evidence type="ECO:0000313" key="2">
    <source>
        <dbReference type="Proteomes" id="UP000464657"/>
    </source>
</evidence>
<keyword evidence="2" id="KW-1185">Reference proteome</keyword>
<dbReference type="AlphaFoldDB" id="A0A7L4ZNN9"/>
<protein>
    <submittedName>
        <fullName evidence="1">Uncharacterized protein</fullName>
    </submittedName>
</protein>
<gene>
    <name evidence="1" type="ORF">IMCC3317_34330</name>
</gene>
<evidence type="ECO:0000313" key="1">
    <source>
        <dbReference type="EMBL" id="QHI38049.1"/>
    </source>
</evidence>
<reference evidence="1 2" key="1">
    <citation type="journal article" date="2013" name="Int. J. Syst. Evol. Microbiol.">
        <title>Kordia antarctica sp. nov., isolated from Antarctic seawater.</title>
        <authorList>
            <person name="Baek K."/>
            <person name="Choi A."/>
            <person name="Kang I."/>
            <person name="Lee K."/>
            <person name="Cho J.C."/>
        </authorList>
    </citation>
    <scope>NUCLEOTIDE SEQUENCE [LARGE SCALE GENOMIC DNA]</scope>
    <source>
        <strain evidence="1 2">IMCC3317</strain>
    </source>
</reference>
<dbReference type="EMBL" id="CP019288">
    <property type="protein sequence ID" value="QHI38049.1"/>
    <property type="molecule type" value="Genomic_DNA"/>
</dbReference>
<accession>A0A7L4ZNN9</accession>
<dbReference type="RefSeq" id="WP_160130617.1">
    <property type="nucleotide sequence ID" value="NZ_CP019288.1"/>
</dbReference>
<name>A0A7L4ZNN9_9FLAO</name>
<dbReference type="PROSITE" id="PS51257">
    <property type="entry name" value="PROKAR_LIPOPROTEIN"/>
    <property type="match status" value="1"/>
</dbReference>
<dbReference type="OrthoDB" id="1431421at2"/>
<proteinExistence type="predicted"/>